<evidence type="ECO:0000313" key="3">
    <source>
        <dbReference type="Proteomes" id="UP000478505"/>
    </source>
</evidence>
<evidence type="ECO:0000256" key="1">
    <source>
        <dbReference type="SAM" id="Phobius"/>
    </source>
</evidence>
<keyword evidence="1" id="KW-0472">Membrane</keyword>
<accession>A0A6B3QWW3</accession>
<feature type="transmembrane region" description="Helical" evidence="1">
    <location>
        <begin position="12"/>
        <end position="31"/>
    </location>
</feature>
<dbReference type="Proteomes" id="UP000478505">
    <property type="component" value="Unassembled WGS sequence"/>
</dbReference>
<comment type="caution">
    <text evidence="2">The sequence shown here is derived from an EMBL/GenBank/DDBJ whole genome shotgun (WGS) entry which is preliminary data.</text>
</comment>
<dbReference type="EMBL" id="JAAIKD010000001">
    <property type="protein sequence ID" value="NEV92566.1"/>
    <property type="molecule type" value="Genomic_DNA"/>
</dbReference>
<feature type="transmembrane region" description="Helical" evidence="1">
    <location>
        <begin position="107"/>
        <end position="124"/>
    </location>
</feature>
<keyword evidence="3" id="KW-1185">Reference proteome</keyword>
<dbReference type="RefSeq" id="WP_164003162.1">
    <property type="nucleotide sequence ID" value="NZ_JAAIKD010000001.1"/>
</dbReference>
<feature type="transmembrane region" description="Helical" evidence="1">
    <location>
        <begin position="43"/>
        <end position="62"/>
    </location>
</feature>
<keyword evidence="1" id="KW-0812">Transmembrane</keyword>
<evidence type="ECO:0000313" key="2">
    <source>
        <dbReference type="EMBL" id="NEV92566.1"/>
    </source>
</evidence>
<keyword evidence="1" id="KW-1133">Transmembrane helix</keyword>
<proteinExistence type="predicted"/>
<name>A0A6B3QWW3_9FLAO</name>
<reference evidence="2 3" key="1">
    <citation type="submission" date="2020-02" db="EMBL/GenBank/DDBJ databases">
        <title>Flavobacteriaceae Psychroflexus bacterium YR1-1, complete genome.</title>
        <authorList>
            <person name="Li Y."/>
            <person name="Wu S."/>
        </authorList>
    </citation>
    <scope>NUCLEOTIDE SEQUENCE [LARGE SCALE GENOMIC DNA]</scope>
    <source>
        <strain evidence="2 3">YR1-1</strain>
    </source>
</reference>
<feature type="transmembrane region" description="Helical" evidence="1">
    <location>
        <begin position="156"/>
        <end position="175"/>
    </location>
</feature>
<feature type="transmembrane region" description="Helical" evidence="1">
    <location>
        <begin position="82"/>
        <end position="101"/>
    </location>
</feature>
<organism evidence="2 3">
    <name type="scientific">Psychroflexus aurantiacus</name>
    <dbReference type="NCBI Taxonomy" id="2709310"/>
    <lineage>
        <taxon>Bacteria</taxon>
        <taxon>Pseudomonadati</taxon>
        <taxon>Bacteroidota</taxon>
        <taxon>Flavobacteriia</taxon>
        <taxon>Flavobacteriales</taxon>
        <taxon>Flavobacteriaceae</taxon>
        <taxon>Psychroflexus</taxon>
    </lineage>
</organism>
<evidence type="ECO:0008006" key="4">
    <source>
        <dbReference type="Google" id="ProtNLM"/>
    </source>
</evidence>
<protein>
    <recommendedName>
        <fullName evidence="4">PAP2 superfamily protein</fullName>
    </recommendedName>
</protein>
<sequence length="204" mass="23203">MKFISKFSKLLSVAGHPLWMPVLGCLFYFYAIPNYIDQEIITAKLLAVCILTIFLPIVFLFMAKNLNLIGDYELSDVKERRFFLMFFILLVLILLNTVLDVYNYRTLFYFFSGILFSGIIALLFSMFRIKISLHALGISGLVSFVIGLSLSFQVPMILTTSLLLVFLGLVSSSRLYDKAHTLAEISLGILAGIVPQVYFFSYWV</sequence>
<feature type="transmembrane region" description="Helical" evidence="1">
    <location>
        <begin position="182"/>
        <end position="203"/>
    </location>
</feature>
<dbReference type="AlphaFoldDB" id="A0A6B3QWW3"/>
<gene>
    <name evidence="2" type="ORF">G3567_00180</name>
</gene>